<evidence type="ECO:0000256" key="1">
    <source>
        <dbReference type="ARBA" id="ARBA00008455"/>
    </source>
</evidence>
<keyword evidence="5" id="KW-1185">Reference proteome</keyword>
<feature type="domain" description="Peptidase C1A papain C-terminal" evidence="3">
    <location>
        <begin position="44"/>
        <end position="256"/>
    </location>
</feature>
<dbReference type="CDD" id="cd02619">
    <property type="entry name" value="Peptidase_C1"/>
    <property type="match status" value="1"/>
</dbReference>
<evidence type="ECO:0000313" key="4">
    <source>
        <dbReference type="EMBL" id="MEN7535689.1"/>
    </source>
</evidence>
<dbReference type="Pfam" id="PF00112">
    <property type="entry name" value="Peptidase_C1"/>
    <property type="match status" value="1"/>
</dbReference>
<gene>
    <name evidence="4" type="ORF">ABDJ38_00695</name>
</gene>
<dbReference type="PROSITE" id="PS00639">
    <property type="entry name" value="THIOL_PROTEASE_HIS"/>
    <property type="match status" value="1"/>
</dbReference>
<comment type="similarity">
    <text evidence="1">Belongs to the peptidase C1 family.</text>
</comment>
<protein>
    <submittedName>
        <fullName evidence="4">C1 family peptidase</fullName>
    </submittedName>
</protein>
<dbReference type="SMART" id="SM00645">
    <property type="entry name" value="Pept_C1"/>
    <property type="match status" value="1"/>
</dbReference>
<dbReference type="Gene3D" id="3.90.70.10">
    <property type="entry name" value="Cysteine proteinases"/>
    <property type="match status" value="1"/>
</dbReference>
<proteinExistence type="inferred from homology"/>
<dbReference type="Proteomes" id="UP001484535">
    <property type="component" value="Unassembled WGS sequence"/>
</dbReference>
<feature type="region of interest" description="Disordered" evidence="2">
    <location>
        <begin position="23"/>
        <end position="42"/>
    </location>
</feature>
<evidence type="ECO:0000313" key="5">
    <source>
        <dbReference type="Proteomes" id="UP001484535"/>
    </source>
</evidence>
<dbReference type="InterPro" id="IPR000668">
    <property type="entry name" value="Peptidase_C1A_C"/>
</dbReference>
<evidence type="ECO:0000256" key="2">
    <source>
        <dbReference type="SAM" id="MobiDB-lite"/>
    </source>
</evidence>
<accession>A0ABV0CS51</accession>
<dbReference type="InterPro" id="IPR013128">
    <property type="entry name" value="Peptidase_C1A"/>
</dbReference>
<dbReference type="RefSeq" id="WP_346783151.1">
    <property type="nucleotide sequence ID" value="NZ_JBDLBR010000001.1"/>
</dbReference>
<comment type="caution">
    <text evidence="4">The sequence shown here is derived from an EMBL/GenBank/DDBJ whole genome shotgun (WGS) entry which is preliminary data.</text>
</comment>
<name>A0ABV0CS51_9SPHN</name>
<sequence length="325" mass="35351">MSNYSGYSLSGCLIDETWQGPRLESTGGSDPLSRSGMSEEAGTLPPLVDLRRWCSPVEDQRGTQSCVANAVVGALELLQRKEGHSDQDLSRLFVYFNSRKLHDLEELDAGTYVHTAMAAILAHGICEERMWPFSELTVNEAPTQACYDNAQNYRAVQFAEVPQGTPLTHVLASGIPAVMAVQLPREAYDIAHQTGTMDLPPGGGSPHTHGNHSMLVVGYDLDQKAYIVRNSWGERWARGGYCLMPMALFHQRSFARQTWAIGSLGAAPGLRLLGVSVAEAMGGMSQAAQKATAPLTSDPGAALRDEFQGNVDRARSTFANRLRDR</sequence>
<dbReference type="PANTHER" id="PTHR12411">
    <property type="entry name" value="CYSTEINE PROTEASE FAMILY C1-RELATED"/>
    <property type="match status" value="1"/>
</dbReference>
<dbReference type="EMBL" id="JBDLBR010000001">
    <property type="protein sequence ID" value="MEN7535689.1"/>
    <property type="molecule type" value="Genomic_DNA"/>
</dbReference>
<reference evidence="4 5" key="1">
    <citation type="submission" date="2024-05" db="EMBL/GenBank/DDBJ databases">
        <authorList>
            <person name="Park S."/>
        </authorList>
    </citation>
    <scope>NUCLEOTIDE SEQUENCE [LARGE SCALE GENOMIC DNA]</scope>
    <source>
        <strain evidence="4 5">DGU5</strain>
    </source>
</reference>
<dbReference type="InterPro" id="IPR025660">
    <property type="entry name" value="Pept_his_AS"/>
</dbReference>
<dbReference type="InterPro" id="IPR038765">
    <property type="entry name" value="Papain-like_cys_pep_sf"/>
</dbReference>
<organism evidence="4 5">
    <name type="scientific">Aurantiacibacter flavus</name>
    <dbReference type="NCBI Taxonomy" id="3145232"/>
    <lineage>
        <taxon>Bacteria</taxon>
        <taxon>Pseudomonadati</taxon>
        <taxon>Pseudomonadota</taxon>
        <taxon>Alphaproteobacteria</taxon>
        <taxon>Sphingomonadales</taxon>
        <taxon>Erythrobacteraceae</taxon>
        <taxon>Aurantiacibacter</taxon>
    </lineage>
</organism>
<dbReference type="SUPFAM" id="SSF54001">
    <property type="entry name" value="Cysteine proteinases"/>
    <property type="match status" value="1"/>
</dbReference>
<evidence type="ECO:0000259" key="3">
    <source>
        <dbReference type="SMART" id="SM00645"/>
    </source>
</evidence>